<evidence type="ECO:0000256" key="11">
    <source>
        <dbReference type="ARBA" id="ARBA00047944"/>
    </source>
</evidence>
<protein>
    <recommendedName>
        <fullName evidence="4 12">Ribosomal RNA small subunit methyltransferase E</fullName>
        <ecNumber evidence="3 12">2.1.1.193</ecNumber>
    </recommendedName>
</protein>
<comment type="caution">
    <text evidence="15">The sequence shown here is derived from an EMBL/GenBank/DDBJ whole genome shotgun (WGS) entry which is preliminary data.</text>
</comment>
<comment type="catalytic activity">
    <reaction evidence="11 12">
        <text>uridine(1498) in 16S rRNA + S-adenosyl-L-methionine = N(3)-methyluridine(1498) in 16S rRNA + S-adenosyl-L-homocysteine + H(+)</text>
        <dbReference type="Rhea" id="RHEA:42920"/>
        <dbReference type="Rhea" id="RHEA-COMP:10283"/>
        <dbReference type="Rhea" id="RHEA-COMP:10284"/>
        <dbReference type="ChEBI" id="CHEBI:15378"/>
        <dbReference type="ChEBI" id="CHEBI:57856"/>
        <dbReference type="ChEBI" id="CHEBI:59789"/>
        <dbReference type="ChEBI" id="CHEBI:65315"/>
        <dbReference type="ChEBI" id="CHEBI:74502"/>
        <dbReference type="EC" id="2.1.1.193"/>
    </reaction>
</comment>
<feature type="domain" description="Ribosomal RNA small subunit methyltransferase E methyltransferase" evidence="13">
    <location>
        <begin position="84"/>
        <end position="243"/>
    </location>
</feature>
<dbReference type="InterPro" id="IPR029028">
    <property type="entry name" value="Alpha/beta_knot_MTases"/>
</dbReference>
<evidence type="ECO:0000256" key="5">
    <source>
        <dbReference type="ARBA" id="ARBA00022490"/>
    </source>
</evidence>
<dbReference type="SUPFAM" id="SSF75217">
    <property type="entry name" value="alpha/beta knot"/>
    <property type="match status" value="1"/>
</dbReference>
<evidence type="ECO:0000256" key="3">
    <source>
        <dbReference type="ARBA" id="ARBA00012328"/>
    </source>
</evidence>
<evidence type="ECO:0000256" key="4">
    <source>
        <dbReference type="ARBA" id="ARBA00013673"/>
    </source>
</evidence>
<dbReference type="InterPro" id="IPR015947">
    <property type="entry name" value="PUA-like_sf"/>
</dbReference>
<comment type="function">
    <text evidence="10 12">Specifically methylates the N3 position of the uracil ring of uridine 1498 (m3U1498) in 16S rRNA. Acts on the fully assembled 30S ribosomal subunit.</text>
</comment>
<keyword evidence="8 12" id="KW-0808">Transferase</keyword>
<evidence type="ECO:0000256" key="2">
    <source>
        <dbReference type="ARBA" id="ARBA00005528"/>
    </source>
</evidence>
<feature type="domain" description="Ribosomal RNA small subunit methyltransferase E PUA-like" evidence="14">
    <location>
        <begin position="29"/>
        <end position="74"/>
    </location>
</feature>
<dbReference type="GO" id="GO:0005737">
    <property type="term" value="C:cytoplasm"/>
    <property type="evidence" value="ECO:0007669"/>
    <property type="project" value="UniProtKB-SubCell"/>
</dbReference>
<comment type="similarity">
    <text evidence="2 12">Belongs to the RNA methyltransferase RsmE family.</text>
</comment>
<proteinExistence type="inferred from homology"/>
<dbReference type="SUPFAM" id="SSF88697">
    <property type="entry name" value="PUA domain-like"/>
    <property type="match status" value="1"/>
</dbReference>
<dbReference type="Pfam" id="PF04452">
    <property type="entry name" value="Methyltrans_RNA"/>
    <property type="match status" value="1"/>
</dbReference>
<name>A0A0B4CSA9_9MICO</name>
<dbReference type="PIRSF" id="PIRSF015601">
    <property type="entry name" value="MTase_slr0722"/>
    <property type="match status" value="1"/>
</dbReference>
<gene>
    <name evidence="15" type="ORF">RM52_09330</name>
</gene>
<dbReference type="InterPro" id="IPR029026">
    <property type="entry name" value="tRNA_m1G_MTases_N"/>
</dbReference>
<dbReference type="Pfam" id="PF20260">
    <property type="entry name" value="PUA_4"/>
    <property type="match status" value="1"/>
</dbReference>
<accession>A0A0B4CSA9</accession>
<dbReference type="RefSeq" id="WP_039415909.1">
    <property type="nucleotide sequence ID" value="NZ_JWSZ01000012.1"/>
</dbReference>
<dbReference type="CDD" id="cd18084">
    <property type="entry name" value="RsmE-like"/>
    <property type="match status" value="1"/>
</dbReference>
<reference evidence="15 16" key="1">
    <citation type="submission" date="2014-12" db="EMBL/GenBank/DDBJ databases">
        <title>Genome sequencing of Microbacterium hominis TPW29.</title>
        <authorList>
            <person name="Tan P.W."/>
            <person name="Chan K.-G."/>
        </authorList>
    </citation>
    <scope>NUCLEOTIDE SEQUENCE [LARGE SCALE GENOMIC DNA]</scope>
    <source>
        <strain evidence="15 16">TPW29</strain>
    </source>
</reference>
<dbReference type="PANTHER" id="PTHR30027:SF3">
    <property type="entry name" value="16S RRNA (URACIL(1498)-N(3))-METHYLTRANSFERASE"/>
    <property type="match status" value="1"/>
</dbReference>
<dbReference type="Gene3D" id="3.40.1280.10">
    <property type="match status" value="1"/>
</dbReference>
<evidence type="ECO:0000313" key="16">
    <source>
        <dbReference type="Proteomes" id="UP000031202"/>
    </source>
</evidence>
<keyword evidence="7 12" id="KW-0489">Methyltransferase</keyword>
<comment type="subcellular location">
    <subcellularLocation>
        <location evidence="1 12">Cytoplasm</location>
    </subcellularLocation>
</comment>
<evidence type="ECO:0000256" key="9">
    <source>
        <dbReference type="ARBA" id="ARBA00022691"/>
    </source>
</evidence>
<dbReference type="EMBL" id="JWSZ01000012">
    <property type="protein sequence ID" value="KIC57236.1"/>
    <property type="molecule type" value="Genomic_DNA"/>
</dbReference>
<dbReference type="InterPro" id="IPR046887">
    <property type="entry name" value="RsmE_PUA-like"/>
</dbReference>
<dbReference type="Proteomes" id="UP000031202">
    <property type="component" value="Unassembled WGS sequence"/>
</dbReference>
<evidence type="ECO:0000259" key="13">
    <source>
        <dbReference type="Pfam" id="PF04452"/>
    </source>
</evidence>
<keyword evidence="6 12" id="KW-0698">rRNA processing</keyword>
<dbReference type="InterPro" id="IPR006700">
    <property type="entry name" value="RsmE"/>
</dbReference>
<dbReference type="Gene3D" id="2.40.240.20">
    <property type="entry name" value="Hypothetical PUA domain-like, domain 1"/>
    <property type="match status" value="1"/>
</dbReference>
<evidence type="ECO:0000313" key="15">
    <source>
        <dbReference type="EMBL" id="KIC57236.1"/>
    </source>
</evidence>
<keyword evidence="9 12" id="KW-0949">S-adenosyl-L-methionine</keyword>
<dbReference type="AlphaFoldDB" id="A0A0B4CSA9"/>
<dbReference type="GO" id="GO:0070042">
    <property type="term" value="F:rRNA (uridine-N3-)-methyltransferase activity"/>
    <property type="evidence" value="ECO:0007669"/>
    <property type="project" value="TreeGrafter"/>
</dbReference>
<organism evidence="15 16">
    <name type="scientific">Microbacterium hominis</name>
    <dbReference type="NCBI Taxonomy" id="162426"/>
    <lineage>
        <taxon>Bacteria</taxon>
        <taxon>Bacillati</taxon>
        <taxon>Actinomycetota</taxon>
        <taxon>Actinomycetes</taxon>
        <taxon>Micrococcales</taxon>
        <taxon>Microbacteriaceae</taxon>
        <taxon>Microbacterium</taxon>
    </lineage>
</organism>
<keyword evidence="5 12" id="KW-0963">Cytoplasm</keyword>
<dbReference type="EC" id="2.1.1.193" evidence="3 12"/>
<evidence type="ECO:0000259" key="14">
    <source>
        <dbReference type="Pfam" id="PF20260"/>
    </source>
</evidence>
<dbReference type="PANTHER" id="PTHR30027">
    <property type="entry name" value="RIBOSOMAL RNA SMALL SUBUNIT METHYLTRANSFERASE E"/>
    <property type="match status" value="1"/>
</dbReference>
<evidence type="ECO:0000256" key="12">
    <source>
        <dbReference type="PIRNR" id="PIRNR015601"/>
    </source>
</evidence>
<evidence type="ECO:0000256" key="7">
    <source>
        <dbReference type="ARBA" id="ARBA00022603"/>
    </source>
</evidence>
<evidence type="ECO:0000256" key="10">
    <source>
        <dbReference type="ARBA" id="ARBA00025699"/>
    </source>
</evidence>
<dbReference type="NCBIfam" id="TIGR00046">
    <property type="entry name" value="RsmE family RNA methyltransferase"/>
    <property type="match status" value="1"/>
</dbReference>
<dbReference type="NCBIfam" id="NF008693">
    <property type="entry name" value="PRK11713.2-3"/>
    <property type="match status" value="1"/>
</dbReference>
<evidence type="ECO:0000256" key="6">
    <source>
        <dbReference type="ARBA" id="ARBA00022552"/>
    </source>
</evidence>
<dbReference type="InterPro" id="IPR046886">
    <property type="entry name" value="RsmE_MTase_dom"/>
</dbReference>
<sequence>MALHFLVDEPSADGPAVTDAVPGDEIIIAGAEAHHAAVVRRVRVGEEVTVGDGAGVWLTGVVAASAPKRVAVTVTARTIAAPPSPRLVLAQALAKGDRDELAVQAATELGVDEIVPWQGARSVSRWSDDKAIKGVARWQSIVREAAKQAHRPWVPRVSAPVSVAGLAARAADARVLVLEPTAATALSAVPVADGAEIVLVVGPEGGIAPDELDALADAGAIAVRLGDTVLRTSTAGPAALAVVNARLGRW</sequence>
<dbReference type="GO" id="GO:0070475">
    <property type="term" value="P:rRNA base methylation"/>
    <property type="evidence" value="ECO:0007669"/>
    <property type="project" value="TreeGrafter"/>
</dbReference>
<evidence type="ECO:0000256" key="1">
    <source>
        <dbReference type="ARBA" id="ARBA00004496"/>
    </source>
</evidence>
<evidence type="ECO:0000256" key="8">
    <source>
        <dbReference type="ARBA" id="ARBA00022679"/>
    </source>
</evidence>